<evidence type="ECO:0000259" key="18">
    <source>
        <dbReference type="PROSITE" id="PS51192"/>
    </source>
</evidence>
<protein>
    <recommendedName>
        <fullName evidence="15 16">Protein translocase subunit SecA</fullName>
        <ecNumber evidence="15">7.4.2.8</ecNumber>
    </recommendedName>
</protein>
<dbReference type="InterPro" id="IPR011116">
    <property type="entry name" value="SecA_Wing/Scaffold"/>
</dbReference>
<dbReference type="NCBIfam" id="TIGR00963">
    <property type="entry name" value="secA"/>
    <property type="match status" value="1"/>
</dbReference>
<keyword evidence="6" id="KW-0997">Cell inner membrane</keyword>
<evidence type="ECO:0000256" key="9">
    <source>
        <dbReference type="ARBA" id="ARBA00022833"/>
    </source>
</evidence>
<dbReference type="PANTHER" id="PTHR30612:SF0">
    <property type="entry name" value="CHLOROPLAST PROTEIN-TRANSPORTING ATPASE"/>
    <property type="match status" value="1"/>
</dbReference>
<evidence type="ECO:0000259" key="20">
    <source>
        <dbReference type="PROSITE" id="PS51196"/>
    </source>
</evidence>
<dbReference type="PRINTS" id="PR00906">
    <property type="entry name" value="SECA"/>
</dbReference>
<dbReference type="GO" id="GO:0043952">
    <property type="term" value="P:protein transport by the Sec complex"/>
    <property type="evidence" value="ECO:0007669"/>
    <property type="project" value="TreeGrafter"/>
</dbReference>
<dbReference type="EMBL" id="FNUZ01000003">
    <property type="protein sequence ID" value="SEG23521.1"/>
    <property type="molecule type" value="Genomic_DNA"/>
</dbReference>
<dbReference type="GO" id="GO:0008564">
    <property type="term" value="F:protein-exporting ATPase activity"/>
    <property type="evidence" value="ECO:0007669"/>
    <property type="project" value="UniProtKB-EC"/>
</dbReference>
<feature type="binding site" evidence="15">
    <location>
        <begin position="157"/>
        <end position="161"/>
    </location>
    <ligand>
        <name>ATP</name>
        <dbReference type="ChEBI" id="CHEBI:30616"/>
    </ligand>
</feature>
<dbReference type="InterPro" id="IPR036670">
    <property type="entry name" value="SecA_X-link_sf"/>
</dbReference>
<dbReference type="NCBIfam" id="NF009538">
    <property type="entry name" value="PRK12904.1"/>
    <property type="match status" value="1"/>
</dbReference>
<feature type="domain" description="Helicase C-terminal" evidence="19">
    <location>
        <begin position="470"/>
        <end position="672"/>
    </location>
</feature>
<organism evidence="21 22">
    <name type="scientific">Thalassococcus halodurans</name>
    <dbReference type="NCBI Taxonomy" id="373675"/>
    <lineage>
        <taxon>Bacteria</taxon>
        <taxon>Pseudomonadati</taxon>
        <taxon>Pseudomonadota</taxon>
        <taxon>Alphaproteobacteria</taxon>
        <taxon>Rhodobacterales</taxon>
        <taxon>Roseobacteraceae</taxon>
        <taxon>Thalassococcus</taxon>
    </lineage>
</organism>
<dbReference type="InterPro" id="IPR020937">
    <property type="entry name" value="SecA_CS"/>
</dbReference>
<dbReference type="FunFam" id="3.90.1440.10:FF:000001">
    <property type="entry name" value="Preprotein translocase subunit SecA"/>
    <property type="match status" value="1"/>
</dbReference>
<evidence type="ECO:0000256" key="3">
    <source>
        <dbReference type="ARBA" id="ARBA00022448"/>
    </source>
</evidence>
<dbReference type="GO" id="GO:0005524">
    <property type="term" value="F:ATP binding"/>
    <property type="evidence" value="ECO:0007669"/>
    <property type="project" value="UniProtKB-UniRule"/>
</dbReference>
<dbReference type="GO" id="GO:0005829">
    <property type="term" value="C:cytosol"/>
    <property type="evidence" value="ECO:0007669"/>
    <property type="project" value="TreeGrafter"/>
</dbReference>
<evidence type="ECO:0000256" key="16">
    <source>
        <dbReference type="RuleBase" id="RU003874"/>
    </source>
</evidence>
<dbReference type="InterPro" id="IPR027417">
    <property type="entry name" value="P-loop_NTPase"/>
</dbReference>
<evidence type="ECO:0000256" key="7">
    <source>
        <dbReference type="ARBA" id="ARBA00022723"/>
    </source>
</evidence>
<dbReference type="Gene3D" id="1.10.3060.10">
    <property type="entry name" value="Helical scaffold and wing domains of SecA"/>
    <property type="match status" value="1"/>
</dbReference>
<dbReference type="InterPro" id="IPR036266">
    <property type="entry name" value="SecA_Wing/Scaffold_sf"/>
</dbReference>
<keyword evidence="22" id="KW-1185">Reference proteome</keyword>
<feature type="binding site" evidence="15">
    <location>
        <position position="552"/>
    </location>
    <ligand>
        <name>ATP</name>
        <dbReference type="ChEBI" id="CHEBI:30616"/>
    </ligand>
</feature>
<dbReference type="InterPro" id="IPR011115">
    <property type="entry name" value="SecA_DEAD"/>
</dbReference>
<comment type="subunit">
    <text evidence="15">Monomer and homodimer. Part of the essential Sec protein translocation apparatus which comprises SecA, SecYEG and auxiliary proteins SecDF-YajC and YidC.</text>
</comment>
<dbReference type="FunFam" id="3.40.50.300:FF:000113">
    <property type="entry name" value="Preprotein translocase subunit SecA"/>
    <property type="match status" value="1"/>
</dbReference>
<accession>A0A1H5YHF6</accession>
<evidence type="ECO:0000256" key="12">
    <source>
        <dbReference type="ARBA" id="ARBA00022967"/>
    </source>
</evidence>
<feature type="binding site" evidence="15">
    <location>
        <position position="139"/>
    </location>
    <ligand>
        <name>ATP</name>
        <dbReference type="ChEBI" id="CHEBI:30616"/>
    </ligand>
</feature>
<comment type="cofactor">
    <cofactor evidence="1">
        <name>Zn(2+)</name>
        <dbReference type="ChEBI" id="CHEBI:29105"/>
    </cofactor>
</comment>
<dbReference type="InterPro" id="IPR014018">
    <property type="entry name" value="SecA_motor_DEAD"/>
</dbReference>
<dbReference type="GO" id="GO:0006605">
    <property type="term" value="P:protein targeting"/>
    <property type="evidence" value="ECO:0007669"/>
    <property type="project" value="UniProtKB-UniRule"/>
</dbReference>
<evidence type="ECO:0000256" key="10">
    <source>
        <dbReference type="ARBA" id="ARBA00022840"/>
    </source>
</evidence>
<dbReference type="SMART" id="SM00958">
    <property type="entry name" value="SecA_PP_bind"/>
    <property type="match status" value="1"/>
</dbReference>
<dbReference type="PANTHER" id="PTHR30612">
    <property type="entry name" value="SECA INNER MEMBRANE COMPONENT OF SEC PROTEIN SECRETION SYSTEM"/>
    <property type="match status" value="1"/>
</dbReference>
<keyword evidence="12 15" id="KW-1278">Translocase</keyword>
<feature type="domain" description="Helicase ATP-binding" evidence="18">
    <location>
        <begin position="141"/>
        <end position="299"/>
    </location>
</feature>
<evidence type="ECO:0000256" key="6">
    <source>
        <dbReference type="ARBA" id="ARBA00022519"/>
    </source>
</evidence>
<keyword evidence="11 15" id="KW-0653">Protein transport</keyword>
<dbReference type="Pfam" id="PF07516">
    <property type="entry name" value="SecA_SW"/>
    <property type="match status" value="1"/>
</dbReference>
<name>A0A1H5YHF6_9RHOB</name>
<evidence type="ECO:0000256" key="14">
    <source>
        <dbReference type="ARBA" id="ARBA00023136"/>
    </source>
</evidence>
<evidence type="ECO:0000256" key="13">
    <source>
        <dbReference type="ARBA" id="ARBA00023010"/>
    </source>
</evidence>
<dbReference type="GO" id="GO:0065002">
    <property type="term" value="P:intracellular protein transmembrane transport"/>
    <property type="evidence" value="ECO:0007669"/>
    <property type="project" value="UniProtKB-UniRule"/>
</dbReference>
<keyword evidence="10 15" id="KW-0067">ATP-binding</keyword>
<reference evidence="21 22" key="1">
    <citation type="submission" date="2016-10" db="EMBL/GenBank/DDBJ databases">
        <authorList>
            <person name="de Groot N.N."/>
        </authorList>
    </citation>
    <scope>NUCLEOTIDE SEQUENCE [LARGE SCALE GENOMIC DNA]</scope>
    <source>
        <strain evidence="21 22">DSM 26915</strain>
    </source>
</reference>
<evidence type="ECO:0000256" key="17">
    <source>
        <dbReference type="SAM" id="MobiDB-lite"/>
    </source>
</evidence>
<dbReference type="InterPro" id="IPR044722">
    <property type="entry name" value="SecA_SF2_C"/>
</dbReference>
<dbReference type="SUPFAM" id="SSF81886">
    <property type="entry name" value="Helical scaffold and wing domains of SecA"/>
    <property type="match status" value="1"/>
</dbReference>
<dbReference type="Pfam" id="PF07517">
    <property type="entry name" value="SecA_DEAD"/>
    <property type="match status" value="1"/>
</dbReference>
<dbReference type="Gene3D" id="3.90.1440.10">
    <property type="entry name" value="SecA, preprotein cross-linking domain"/>
    <property type="match status" value="1"/>
</dbReference>
<keyword evidence="13 15" id="KW-0811">Translocation</keyword>
<proteinExistence type="inferred from homology"/>
<dbReference type="Pfam" id="PF02810">
    <property type="entry name" value="SEC-C"/>
    <property type="match status" value="1"/>
</dbReference>
<dbReference type="PROSITE" id="PS51194">
    <property type="entry name" value="HELICASE_CTER"/>
    <property type="match status" value="1"/>
</dbReference>
<dbReference type="GO" id="GO:0017038">
    <property type="term" value="P:protein import"/>
    <property type="evidence" value="ECO:0007669"/>
    <property type="project" value="InterPro"/>
</dbReference>
<dbReference type="EC" id="7.4.2.8" evidence="15"/>
<dbReference type="Proteomes" id="UP000236752">
    <property type="component" value="Unassembled WGS sequence"/>
</dbReference>
<keyword evidence="8 15" id="KW-0547">Nucleotide-binding</keyword>
<dbReference type="InterPro" id="IPR011130">
    <property type="entry name" value="SecA_preprotein_X-link_dom"/>
</dbReference>
<dbReference type="GO" id="GO:0005886">
    <property type="term" value="C:plasma membrane"/>
    <property type="evidence" value="ECO:0007669"/>
    <property type="project" value="UniProtKB-SubCell"/>
</dbReference>
<dbReference type="InterPro" id="IPR000185">
    <property type="entry name" value="SecA"/>
</dbReference>
<evidence type="ECO:0000259" key="19">
    <source>
        <dbReference type="PROSITE" id="PS51194"/>
    </source>
</evidence>
<feature type="domain" description="SecA family profile" evidence="20">
    <location>
        <begin position="55"/>
        <end position="664"/>
    </location>
</feature>
<dbReference type="InterPro" id="IPR004027">
    <property type="entry name" value="SEC_C_motif"/>
</dbReference>
<evidence type="ECO:0000313" key="22">
    <source>
        <dbReference type="Proteomes" id="UP000236752"/>
    </source>
</evidence>
<dbReference type="PROSITE" id="PS51192">
    <property type="entry name" value="HELICASE_ATP_BIND_1"/>
    <property type="match status" value="1"/>
</dbReference>
<dbReference type="HAMAP" id="MF_01382">
    <property type="entry name" value="SecA"/>
    <property type="match status" value="1"/>
</dbReference>
<dbReference type="GO" id="GO:0031522">
    <property type="term" value="C:cell envelope Sec protein transport complex"/>
    <property type="evidence" value="ECO:0007669"/>
    <property type="project" value="UniProtKB-ARBA"/>
</dbReference>
<comment type="similarity">
    <text evidence="2 15 16">Belongs to the SecA family.</text>
</comment>
<evidence type="ECO:0000256" key="2">
    <source>
        <dbReference type="ARBA" id="ARBA00007650"/>
    </source>
</evidence>
<gene>
    <name evidence="15" type="primary">secA</name>
    <name evidence="21" type="ORF">SAMN04488045_2100</name>
</gene>
<sequence>MPHSGGVDTGLSGPYIAKVAVSGRSFPQCLMGCVQDGQANAAHFDVRHESETMLGKLARKVFGTPNDRKIKATRPLVEQINALEPDFQKLDDAGLIAKTEEFKQRLADGASLDDLLPEAFANCREAAHRALGLRAHDVQLMGGIFLHQGNISEMKTGEGKTLVATFPAYLNALTGRGVHVVTVNDYLAKRDAEWMSKVYGALGLTTGVVYPRQDEAEKREAYAADITYATNNELGFDYLRDNMKSELKQMSQRDHYFAIVDEVDSILIDEARTPLIISGPAQDRSELYMNVDRVIPELTDDHFELDEKTRNVTYTDEGNEFLESRLQALGLLEEGQTLYDPESTTLVHHINQGLRAHKLYTKDKDYIVRDGEVVLIDEFTGRMMPGRRLSEGLHQAIEAKEGVNIQPENVTLASVTFQNYFRLYDKLGGMTGTALTEAEEFMEIYGLGVVEVPTNRPIARIDEDDKVYRTAKEKYAAIVEEIKLAHEKGQPVLVGTTSIEKSEMLSALLKEAGLPHNVLNARQHEQEAQIVADAGKLGAVTIATNMAGRGTDIKLGGNVEFQIMEAIAADPEADPDAIRNRIEAEHKDSEKAVMEAGGLFVLATERHESRRIDNQLRGRSGRQGDPGRSSFFLSLDDDLMRIFGSERLDKVLSTLGMKEGEAIIHPWVNKSLERAQAKVEGRNFDIRKQLLKFDDVMNDQRKVIFSQRREIMEAEDLSEITQDMRHQVIDDLVDAYAPPKSYSDQWDTEGLYAAVIEKLGIDLPIMAWGEEDGVDQDVIRERLEEKTDEQMAEKTKAFGEDTMRQIEKQMLLQTIDGKWREHLLTLEHLRSVVGFRGYAQRDPLNEYKNESFQLFESMLDSLREEVTQKLGQVRPMTEEERNAMMQQMLQQQAQAQAAARAAQAATAAPAPDAGQPAAERTPLVAGFDETDPNTWGNPGRNDPCPCGSGEKFKHCHGRLA</sequence>
<evidence type="ECO:0000256" key="1">
    <source>
        <dbReference type="ARBA" id="ARBA00001947"/>
    </source>
</evidence>
<dbReference type="PROSITE" id="PS51196">
    <property type="entry name" value="SECA_MOTOR_DEAD"/>
    <property type="match status" value="1"/>
</dbReference>
<evidence type="ECO:0000256" key="5">
    <source>
        <dbReference type="ARBA" id="ARBA00022490"/>
    </source>
</evidence>
<dbReference type="AlphaFoldDB" id="A0A1H5YHF6"/>
<dbReference type="InterPro" id="IPR014001">
    <property type="entry name" value="Helicase_ATP-bd"/>
</dbReference>
<evidence type="ECO:0000313" key="21">
    <source>
        <dbReference type="EMBL" id="SEG23521.1"/>
    </source>
</evidence>
<dbReference type="InterPro" id="IPR001650">
    <property type="entry name" value="Helicase_C-like"/>
</dbReference>
<keyword evidence="4 15" id="KW-1003">Cell membrane</keyword>
<comment type="subcellular location">
    <subcellularLocation>
        <location evidence="15">Cell membrane</location>
        <topology evidence="15">Peripheral membrane protein</topology>
        <orientation evidence="15">Cytoplasmic side</orientation>
    </subcellularLocation>
    <subcellularLocation>
        <location evidence="15">Cytoplasm</location>
    </subcellularLocation>
    <text evidence="15">Distribution is 50-50.</text>
</comment>
<dbReference type="Pfam" id="PF01043">
    <property type="entry name" value="SecA_PP_bind"/>
    <property type="match status" value="1"/>
</dbReference>
<dbReference type="SUPFAM" id="SSF81767">
    <property type="entry name" value="Pre-protein crosslinking domain of SecA"/>
    <property type="match status" value="1"/>
</dbReference>
<evidence type="ECO:0000256" key="8">
    <source>
        <dbReference type="ARBA" id="ARBA00022741"/>
    </source>
</evidence>
<evidence type="ECO:0000256" key="4">
    <source>
        <dbReference type="ARBA" id="ARBA00022475"/>
    </source>
</evidence>
<keyword evidence="7" id="KW-0479">Metal-binding</keyword>
<keyword evidence="9" id="KW-0862">Zinc</keyword>
<dbReference type="Pfam" id="PF21090">
    <property type="entry name" value="P-loop_SecA"/>
    <property type="match status" value="1"/>
</dbReference>
<dbReference type="PROSITE" id="PS01312">
    <property type="entry name" value="SECA"/>
    <property type="match status" value="1"/>
</dbReference>
<dbReference type="CDD" id="cd17928">
    <property type="entry name" value="DEXDc_SecA"/>
    <property type="match status" value="1"/>
</dbReference>
<feature type="region of interest" description="Disordered" evidence="17">
    <location>
        <begin position="926"/>
        <end position="950"/>
    </location>
</feature>
<dbReference type="FunFam" id="1.10.3060.10:FF:000003">
    <property type="entry name" value="Protein translocase subunit SecA"/>
    <property type="match status" value="1"/>
</dbReference>
<dbReference type="SUPFAM" id="SSF52540">
    <property type="entry name" value="P-loop containing nucleoside triphosphate hydrolases"/>
    <property type="match status" value="2"/>
</dbReference>
<evidence type="ECO:0000256" key="11">
    <source>
        <dbReference type="ARBA" id="ARBA00022927"/>
    </source>
</evidence>
<dbReference type="SMART" id="SM00957">
    <property type="entry name" value="SecA_DEAD"/>
    <property type="match status" value="1"/>
</dbReference>
<dbReference type="Gene3D" id="3.40.50.300">
    <property type="entry name" value="P-loop containing nucleotide triphosphate hydrolases"/>
    <property type="match status" value="2"/>
</dbReference>
<dbReference type="CDD" id="cd18803">
    <property type="entry name" value="SF2_C_secA"/>
    <property type="match status" value="1"/>
</dbReference>
<dbReference type="GO" id="GO:0046872">
    <property type="term" value="F:metal ion binding"/>
    <property type="evidence" value="ECO:0007669"/>
    <property type="project" value="UniProtKB-KW"/>
</dbReference>
<comment type="catalytic activity">
    <reaction evidence="15">
        <text>ATP + H2O + cellular proteinSide 1 = ADP + phosphate + cellular proteinSide 2.</text>
        <dbReference type="EC" id="7.4.2.8"/>
    </reaction>
</comment>
<keyword evidence="5 15" id="KW-0963">Cytoplasm</keyword>
<evidence type="ECO:0000256" key="15">
    <source>
        <dbReference type="HAMAP-Rule" id="MF_01382"/>
    </source>
</evidence>
<comment type="function">
    <text evidence="15">Part of the Sec protein translocase complex. Interacts with the SecYEG preprotein conducting channel. Has a central role in coupling the hydrolysis of ATP to the transfer of proteins into and across the cell membrane, serving both as a receptor for the preprotein-SecB complex and as an ATP-driven molecular motor driving the stepwise translocation of polypeptide chains across the membrane.</text>
</comment>
<keyword evidence="14 15" id="KW-0472">Membrane</keyword>
<keyword evidence="3 15" id="KW-0813">Transport</keyword>